<organism evidence="4 5">
    <name type="scientific">Antarcticibacterium arcticum</name>
    <dbReference type="NCBI Taxonomy" id="2585771"/>
    <lineage>
        <taxon>Bacteria</taxon>
        <taxon>Pseudomonadati</taxon>
        <taxon>Bacteroidota</taxon>
        <taxon>Flavobacteriia</taxon>
        <taxon>Flavobacteriales</taxon>
        <taxon>Flavobacteriaceae</taxon>
        <taxon>Antarcticibacterium</taxon>
    </lineage>
</organism>
<dbReference type="InterPro" id="IPR007492">
    <property type="entry name" value="LytTR_DNA-bd_dom"/>
</dbReference>
<dbReference type="Gene3D" id="2.40.50.1020">
    <property type="entry name" value="LytTr DNA-binding domain"/>
    <property type="match status" value="1"/>
</dbReference>
<evidence type="ECO:0000256" key="1">
    <source>
        <dbReference type="PROSITE-ProRule" id="PRU00169"/>
    </source>
</evidence>
<feature type="modified residue" description="4-aspartylphosphate" evidence="1">
    <location>
        <position position="55"/>
    </location>
</feature>
<dbReference type="RefSeq" id="WP_146837124.1">
    <property type="nucleotide sequence ID" value="NZ_CP042476.1"/>
</dbReference>
<dbReference type="EMBL" id="CP042476">
    <property type="protein sequence ID" value="QED38952.1"/>
    <property type="molecule type" value="Genomic_DNA"/>
</dbReference>
<dbReference type="InterPro" id="IPR001789">
    <property type="entry name" value="Sig_transdc_resp-reg_receiver"/>
</dbReference>
<evidence type="ECO:0000259" key="3">
    <source>
        <dbReference type="PROSITE" id="PS50930"/>
    </source>
</evidence>
<dbReference type="InterPro" id="IPR046947">
    <property type="entry name" value="LytR-like"/>
</dbReference>
<feature type="domain" description="Response regulatory" evidence="2">
    <location>
        <begin position="4"/>
        <end position="122"/>
    </location>
</feature>
<dbReference type="SUPFAM" id="SSF52172">
    <property type="entry name" value="CheY-like"/>
    <property type="match status" value="1"/>
</dbReference>
<reference evidence="4 5" key="1">
    <citation type="submission" date="2019-08" db="EMBL/GenBank/DDBJ databases">
        <title>Antarcticibacterium arcticum sp. nov., a bacterium isolated from marine sediment of the Canadian Beaufort Sea.</title>
        <authorList>
            <person name="Lee Y.M."/>
            <person name="Baek K."/>
            <person name="Lee D.-H."/>
            <person name="Shin S.C."/>
            <person name="Jin Y.K."/>
            <person name="Park Y."/>
        </authorList>
    </citation>
    <scope>NUCLEOTIDE SEQUENCE [LARGE SCALE GENOMIC DNA]</scope>
    <source>
        <strain evidence="4 5">PAMC 28998</strain>
    </source>
</reference>
<keyword evidence="1" id="KW-0597">Phosphoprotein</keyword>
<dbReference type="PROSITE" id="PS50930">
    <property type="entry name" value="HTH_LYTTR"/>
    <property type="match status" value="1"/>
</dbReference>
<dbReference type="InterPro" id="IPR011006">
    <property type="entry name" value="CheY-like_superfamily"/>
</dbReference>
<keyword evidence="5" id="KW-1185">Reference proteome</keyword>
<evidence type="ECO:0000313" key="5">
    <source>
        <dbReference type="Proteomes" id="UP000321954"/>
    </source>
</evidence>
<dbReference type="KEGG" id="anp:FK178_15045"/>
<dbReference type="SMART" id="SM00850">
    <property type="entry name" value="LytTR"/>
    <property type="match status" value="1"/>
</dbReference>
<dbReference type="Pfam" id="PF04397">
    <property type="entry name" value="LytTR"/>
    <property type="match status" value="1"/>
</dbReference>
<proteinExistence type="predicted"/>
<dbReference type="Proteomes" id="UP000321954">
    <property type="component" value="Chromosome"/>
</dbReference>
<name>A0A5B8YM09_9FLAO</name>
<dbReference type="AlphaFoldDB" id="A0A5B8YM09"/>
<evidence type="ECO:0000313" key="4">
    <source>
        <dbReference type="EMBL" id="QED38952.1"/>
    </source>
</evidence>
<dbReference type="GO" id="GO:0003677">
    <property type="term" value="F:DNA binding"/>
    <property type="evidence" value="ECO:0007669"/>
    <property type="project" value="UniProtKB-KW"/>
</dbReference>
<dbReference type="OrthoDB" id="2168082at2"/>
<protein>
    <submittedName>
        <fullName evidence="4">DNA-binding response regulator</fullName>
    </submittedName>
</protein>
<accession>A0A5B8YM09</accession>
<dbReference type="PROSITE" id="PS50110">
    <property type="entry name" value="RESPONSE_REGULATORY"/>
    <property type="match status" value="1"/>
</dbReference>
<feature type="domain" description="HTH LytTR-type" evidence="3">
    <location>
        <begin position="174"/>
        <end position="233"/>
    </location>
</feature>
<gene>
    <name evidence="4" type="ORF">FK178_15045</name>
</gene>
<dbReference type="GO" id="GO:0000156">
    <property type="term" value="F:phosphorelay response regulator activity"/>
    <property type="evidence" value="ECO:0007669"/>
    <property type="project" value="InterPro"/>
</dbReference>
<dbReference type="PANTHER" id="PTHR37299">
    <property type="entry name" value="TRANSCRIPTIONAL REGULATOR-RELATED"/>
    <property type="match status" value="1"/>
</dbReference>
<dbReference type="Gene3D" id="3.40.50.2300">
    <property type="match status" value="1"/>
</dbReference>
<evidence type="ECO:0000259" key="2">
    <source>
        <dbReference type="PROSITE" id="PS50110"/>
    </source>
</evidence>
<sequence length="241" mass="28498">MNTIVCIINCEKHTRLRIGKILDDYSEFSCLGNSEKYEESFALILKINPDLIFIDLRPREKFSLDPTQFIRELYQYLDYLPIIIAIFRTRDRAYEAIKLGCTDYLINPLTELELRKCLLMVKRKFLKVYPEKICLRSYSDYQFLHLNQILLLKADGNTTDFHLTGKKKVPAFKPLKNFESILPKNFIRVHKSYIINTDYLLRVNFAKSRLTLFENNVVPFSRAHRTQLDLLKDTLFNLESV</sequence>
<dbReference type="PANTHER" id="PTHR37299:SF1">
    <property type="entry name" value="STAGE 0 SPORULATION PROTEIN A HOMOLOG"/>
    <property type="match status" value="1"/>
</dbReference>
<keyword evidence="4" id="KW-0238">DNA-binding</keyword>